<evidence type="ECO:0000313" key="1">
    <source>
        <dbReference type="EMBL" id="PKV80977.1"/>
    </source>
</evidence>
<protein>
    <submittedName>
        <fullName evidence="1">Uncharacterized protein</fullName>
    </submittedName>
</protein>
<proteinExistence type="predicted"/>
<dbReference type="EMBL" id="PJMW01000002">
    <property type="protein sequence ID" value="PKV80977.1"/>
    <property type="molecule type" value="Genomic_DNA"/>
</dbReference>
<evidence type="ECO:0000313" key="2">
    <source>
        <dbReference type="Proteomes" id="UP000233766"/>
    </source>
</evidence>
<gene>
    <name evidence="1" type="ORF">ATK86_5418</name>
</gene>
<sequence>MYGVRGALFSPVGRHGMFMTSGCGRTLSRPYDVMVDCAAVSVEKKAVGGGNNDQSS</sequence>
<dbReference type="Proteomes" id="UP000233766">
    <property type="component" value="Unassembled WGS sequence"/>
</dbReference>
<comment type="caution">
    <text evidence="1">The sequence shown here is derived from an EMBL/GenBank/DDBJ whole genome shotgun (WGS) entry which is preliminary data.</text>
</comment>
<keyword evidence="2" id="KW-1185">Reference proteome</keyword>
<name>A0A2N3VH72_9NOCA</name>
<dbReference type="AlphaFoldDB" id="A0A2N3VH72"/>
<organism evidence="1 2">
    <name type="scientific">Nocardia fluminea</name>
    <dbReference type="NCBI Taxonomy" id="134984"/>
    <lineage>
        <taxon>Bacteria</taxon>
        <taxon>Bacillati</taxon>
        <taxon>Actinomycetota</taxon>
        <taxon>Actinomycetes</taxon>
        <taxon>Mycobacteriales</taxon>
        <taxon>Nocardiaceae</taxon>
        <taxon>Nocardia</taxon>
    </lineage>
</organism>
<reference evidence="1 2" key="1">
    <citation type="submission" date="2017-12" db="EMBL/GenBank/DDBJ databases">
        <title>Sequencing the genomes of 1000 Actinobacteria strains.</title>
        <authorList>
            <person name="Klenk H.-P."/>
        </authorList>
    </citation>
    <scope>NUCLEOTIDE SEQUENCE [LARGE SCALE GENOMIC DNA]</scope>
    <source>
        <strain evidence="1 2">DSM 44489</strain>
    </source>
</reference>
<accession>A0A2N3VH72</accession>